<evidence type="ECO:0000256" key="1">
    <source>
        <dbReference type="ARBA" id="ARBA00023125"/>
    </source>
</evidence>
<dbReference type="PROSITE" id="PS51755">
    <property type="entry name" value="OMPR_PHOB"/>
    <property type="match status" value="1"/>
</dbReference>
<organism evidence="4 5">
    <name type="scientific">Mycoplasma mobile (strain ATCC 43663 / 163K / NCTC 11711)</name>
    <name type="common">Mesomycoplasma mobile</name>
    <dbReference type="NCBI Taxonomy" id="267748"/>
    <lineage>
        <taxon>Bacteria</taxon>
        <taxon>Bacillati</taxon>
        <taxon>Mycoplasmatota</taxon>
        <taxon>Mycoplasmoidales</taxon>
        <taxon>Metamycoplasmataceae</taxon>
        <taxon>Mesomycoplasma</taxon>
    </lineage>
</organism>
<name>Q6KHQ8_MYCM1</name>
<feature type="domain" description="OmpR/PhoB-type" evidence="3">
    <location>
        <begin position="147"/>
        <end position="242"/>
    </location>
</feature>
<sequence>MNILHFIDLLYNNFMKSNPNLKLLVLKNDNNNENLNIFFRDLERYFFVDVYYCFLDNLTTATLQNYNFVIVENFHKEQILTEDKYQLINTLFPNSKIFWLLNKYNENSTFFLRNINNDILYYNENYEIFKISNLSYLKNYFKGFESGNFISHRSLFLDFVSNKFFYNNKILELTKKEFLVLSFLLHNRDSDSIDKNRIFRYVWDIENDTDNSRVVDQILHKLKKKINSSYFENILGKGTKII</sequence>
<keyword evidence="5" id="KW-1185">Reference proteome</keyword>
<dbReference type="InterPro" id="IPR036388">
    <property type="entry name" value="WH-like_DNA-bd_sf"/>
</dbReference>
<dbReference type="GO" id="GO:0003677">
    <property type="term" value="F:DNA binding"/>
    <property type="evidence" value="ECO:0007669"/>
    <property type="project" value="UniProtKB-UniRule"/>
</dbReference>
<dbReference type="AlphaFoldDB" id="Q6KHQ8"/>
<dbReference type="KEGG" id="mmo:MMOB3840"/>
<dbReference type="InterPro" id="IPR016032">
    <property type="entry name" value="Sig_transdc_resp-reg_C-effctor"/>
</dbReference>
<evidence type="ECO:0000313" key="4">
    <source>
        <dbReference type="EMBL" id="AAT27870.1"/>
    </source>
</evidence>
<proteinExistence type="predicted"/>
<dbReference type="Gene3D" id="1.10.10.10">
    <property type="entry name" value="Winged helix-like DNA-binding domain superfamily/Winged helix DNA-binding domain"/>
    <property type="match status" value="1"/>
</dbReference>
<gene>
    <name evidence="4" type="ordered locus">MMOB3840</name>
</gene>
<dbReference type="EMBL" id="AE017308">
    <property type="protein sequence ID" value="AAT27870.1"/>
    <property type="molecule type" value="Genomic_DNA"/>
</dbReference>
<evidence type="ECO:0000313" key="5">
    <source>
        <dbReference type="Proteomes" id="UP000009072"/>
    </source>
</evidence>
<dbReference type="GO" id="GO:0006355">
    <property type="term" value="P:regulation of DNA-templated transcription"/>
    <property type="evidence" value="ECO:0007669"/>
    <property type="project" value="InterPro"/>
</dbReference>
<dbReference type="InterPro" id="IPR001867">
    <property type="entry name" value="OmpR/PhoB-type_DNA-bd"/>
</dbReference>
<dbReference type="Pfam" id="PF00486">
    <property type="entry name" value="Trans_reg_C"/>
    <property type="match status" value="1"/>
</dbReference>
<dbReference type="STRING" id="267748.MMOB3840"/>
<protein>
    <submittedName>
        <fullName evidence="4">Putative transcriptional regulator DNA-binding protein</fullName>
    </submittedName>
</protein>
<feature type="DNA-binding region" description="OmpR/PhoB-type" evidence="2">
    <location>
        <begin position="147"/>
        <end position="242"/>
    </location>
</feature>
<evidence type="ECO:0000256" key="2">
    <source>
        <dbReference type="PROSITE-ProRule" id="PRU01091"/>
    </source>
</evidence>
<dbReference type="Proteomes" id="UP000009072">
    <property type="component" value="Chromosome"/>
</dbReference>
<dbReference type="SMART" id="SM00862">
    <property type="entry name" value="Trans_reg_C"/>
    <property type="match status" value="1"/>
</dbReference>
<dbReference type="HOGENOM" id="CLU_1146216_0_0_14"/>
<keyword evidence="1 2" id="KW-0238">DNA-binding</keyword>
<accession>Q6KHQ8</accession>
<dbReference type="CDD" id="cd00383">
    <property type="entry name" value="trans_reg_C"/>
    <property type="match status" value="1"/>
</dbReference>
<reference evidence="4 5" key="1">
    <citation type="journal article" date="2004" name="Genome Res.">
        <title>The complete genome and proteome of Mycoplasma mobile.</title>
        <authorList>
            <person name="Jaffe J.D."/>
            <person name="Stange-Thomann N."/>
            <person name="Smith C."/>
            <person name="DeCaprio D."/>
            <person name="Fisher S."/>
            <person name="Butler J."/>
            <person name="Calvo S."/>
            <person name="Elkins T."/>
            <person name="FitzGerald M.G."/>
            <person name="Hafez N."/>
            <person name="Kodira C.D."/>
            <person name="Major J."/>
            <person name="Wang S."/>
            <person name="Wilkinson J."/>
            <person name="Nicol R."/>
            <person name="Nusbaum C."/>
            <person name="Birren B."/>
            <person name="Berg H.C."/>
            <person name="Church G.M."/>
        </authorList>
    </citation>
    <scope>NUCLEOTIDE SEQUENCE [LARGE SCALE GENOMIC DNA]</scope>
    <source>
        <strain evidence="5">ATCC 43663 / 163K / NCTC 11711</strain>
    </source>
</reference>
<dbReference type="SUPFAM" id="SSF46894">
    <property type="entry name" value="C-terminal effector domain of the bipartite response regulators"/>
    <property type="match status" value="1"/>
</dbReference>
<evidence type="ECO:0000259" key="3">
    <source>
        <dbReference type="PROSITE" id="PS51755"/>
    </source>
</evidence>
<dbReference type="GO" id="GO:0000160">
    <property type="term" value="P:phosphorelay signal transduction system"/>
    <property type="evidence" value="ECO:0007669"/>
    <property type="project" value="InterPro"/>
</dbReference>